<organism evidence="2 3">
    <name type="scientific">Candidatus Curtissbacteria bacterium RIFCSPHIGHO2_02_FULL_42_15</name>
    <dbReference type="NCBI Taxonomy" id="1797716"/>
    <lineage>
        <taxon>Bacteria</taxon>
        <taxon>Candidatus Curtissiibacteriota</taxon>
    </lineage>
</organism>
<feature type="transmembrane region" description="Helical" evidence="1">
    <location>
        <begin position="133"/>
        <end position="154"/>
    </location>
</feature>
<keyword evidence="1" id="KW-1133">Transmembrane helix</keyword>
<dbReference type="AlphaFoldDB" id="A0A1F5GCV7"/>
<evidence type="ECO:0000256" key="1">
    <source>
        <dbReference type="SAM" id="Phobius"/>
    </source>
</evidence>
<reference evidence="2 3" key="1">
    <citation type="journal article" date="2016" name="Nat. Commun.">
        <title>Thousands of microbial genomes shed light on interconnected biogeochemical processes in an aquifer system.</title>
        <authorList>
            <person name="Anantharaman K."/>
            <person name="Brown C.T."/>
            <person name="Hug L.A."/>
            <person name="Sharon I."/>
            <person name="Castelle C.J."/>
            <person name="Probst A.J."/>
            <person name="Thomas B.C."/>
            <person name="Singh A."/>
            <person name="Wilkins M.J."/>
            <person name="Karaoz U."/>
            <person name="Brodie E.L."/>
            <person name="Williams K.H."/>
            <person name="Hubbard S.S."/>
            <person name="Banfield J.F."/>
        </authorList>
    </citation>
    <scope>NUCLEOTIDE SEQUENCE [LARGE SCALE GENOMIC DNA]</scope>
</reference>
<feature type="transmembrane region" description="Helical" evidence="1">
    <location>
        <begin position="12"/>
        <end position="36"/>
    </location>
</feature>
<gene>
    <name evidence="2" type="ORF">A3D07_02720</name>
</gene>
<evidence type="ECO:0000313" key="2">
    <source>
        <dbReference type="EMBL" id="OGD89664.1"/>
    </source>
</evidence>
<dbReference type="STRING" id="1797716.A3D07_02720"/>
<dbReference type="EMBL" id="MFBF01000068">
    <property type="protein sequence ID" value="OGD89664.1"/>
    <property type="molecule type" value="Genomic_DNA"/>
</dbReference>
<name>A0A1F5GCV7_9BACT</name>
<evidence type="ECO:0000313" key="3">
    <source>
        <dbReference type="Proteomes" id="UP000177124"/>
    </source>
</evidence>
<protein>
    <submittedName>
        <fullName evidence="2">Uncharacterized protein</fullName>
    </submittedName>
</protein>
<accession>A0A1F5GCV7</accession>
<proteinExistence type="predicted"/>
<comment type="caution">
    <text evidence="2">The sequence shown here is derived from an EMBL/GenBank/DDBJ whole genome shotgun (WGS) entry which is preliminary data.</text>
</comment>
<keyword evidence="1" id="KW-0472">Membrane</keyword>
<dbReference type="Proteomes" id="UP000177124">
    <property type="component" value="Unassembled WGS sequence"/>
</dbReference>
<keyword evidence="1" id="KW-0812">Transmembrane</keyword>
<sequence length="170" mass="19944">MTSNKYPKPRIIHILQIIHFASFVSAIGVISLLHIITEDFLDILRMPAYVKEIDPWAASDWPGSFHFYHLILAFFILLTLINALGLFYYSKRIWRVISDSSSFLSFLIIWPISLFFVYTLASTGPLESKTVQLALFFFTVTFFLFILDLVTWYIDDQSLIRYKPFRKRSI</sequence>
<feature type="transmembrane region" description="Helical" evidence="1">
    <location>
        <begin position="101"/>
        <end position="121"/>
    </location>
</feature>
<feature type="transmembrane region" description="Helical" evidence="1">
    <location>
        <begin position="67"/>
        <end position="89"/>
    </location>
</feature>